<dbReference type="Proteomes" id="UP000078287">
    <property type="component" value="Unassembled WGS sequence"/>
</dbReference>
<dbReference type="RefSeq" id="WP_066789154.1">
    <property type="nucleotide sequence ID" value="NZ_LWQS01000066.1"/>
</dbReference>
<evidence type="ECO:0000313" key="2">
    <source>
        <dbReference type="EMBL" id="OAN44425.1"/>
    </source>
</evidence>
<dbReference type="InterPro" id="IPR036259">
    <property type="entry name" value="MFS_trans_sf"/>
</dbReference>
<organism evidence="2 3">
    <name type="scientific">Chloroflexus islandicus</name>
    <dbReference type="NCBI Taxonomy" id="1707952"/>
    <lineage>
        <taxon>Bacteria</taxon>
        <taxon>Bacillati</taxon>
        <taxon>Chloroflexota</taxon>
        <taxon>Chloroflexia</taxon>
        <taxon>Chloroflexales</taxon>
        <taxon>Chloroflexineae</taxon>
        <taxon>Chloroflexaceae</taxon>
        <taxon>Chloroflexus</taxon>
    </lineage>
</organism>
<dbReference type="GO" id="GO:0008643">
    <property type="term" value="P:carbohydrate transport"/>
    <property type="evidence" value="ECO:0007669"/>
    <property type="project" value="InterPro"/>
</dbReference>
<feature type="transmembrane region" description="Helical" evidence="1">
    <location>
        <begin position="404"/>
        <end position="426"/>
    </location>
</feature>
<reference evidence="2 3" key="1">
    <citation type="submission" date="2016-04" db="EMBL/GenBank/DDBJ databases">
        <title>Chloroflexus islandicus sp. nov., a thermophilic filamentous anoxygenic phototrophic bacterium from geyser Strokkur (Iceland).</title>
        <authorList>
            <person name="Gaisin V.A."/>
            <person name="Kalashnikov A.M."/>
            <person name="Sukhacheva M.V."/>
            <person name="Grouzdev D.S."/>
            <person name="Ivanov T.M."/>
            <person name="Kuznetsov B."/>
            <person name="Gorlenko V.M."/>
        </authorList>
    </citation>
    <scope>NUCLEOTIDE SEQUENCE [LARGE SCALE GENOMIC DNA]</scope>
    <source>
        <strain evidence="3">isl-2</strain>
    </source>
</reference>
<dbReference type="OrthoDB" id="9764596at2"/>
<dbReference type="CDD" id="cd17332">
    <property type="entry name" value="MFS_MelB_like"/>
    <property type="match status" value="1"/>
</dbReference>
<keyword evidence="3" id="KW-1185">Reference proteome</keyword>
<feature type="transmembrane region" description="Helical" evidence="1">
    <location>
        <begin position="298"/>
        <end position="317"/>
    </location>
</feature>
<dbReference type="GO" id="GO:0015293">
    <property type="term" value="F:symporter activity"/>
    <property type="evidence" value="ECO:0007669"/>
    <property type="project" value="InterPro"/>
</dbReference>
<feature type="transmembrane region" description="Helical" evidence="1">
    <location>
        <begin position="7"/>
        <end position="24"/>
    </location>
</feature>
<gene>
    <name evidence="2" type="ORF">A6A03_16590</name>
</gene>
<comment type="caution">
    <text evidence="2">The sequence shown here is derived from an EMBL/GenBank/DDBJ whole genome shotgun (WGS) entry which is preliminary data.</text>
</comment>
<dbReference type="PANTHER" id="PTHR11328:SF24">
    <property type="entry name" value="MAJOR FACILITATOR SUPERFAMILY (MFS) PROFILE DOMAIN-CONTAINING PROTEIN"/>
    <property type="match status" value="1"/>
</dbReference>
<dbReference type="GO" id="GO:0005886">
    <property type="term" value="C:plasma membrane"/>
    <property type="evidence" value="ECO:0007669"/>
    <property type="project" value="TreeGrafter"/>
</dbReference>
<dbReference type="Pfam" id="PF13347">
    <property type="entry name" value="MFS_2"/>
    <property type="match status" value="1"/>
</dbReference>
<protein>
    <submittedName>
        <fullName evidence="2">Sodium:melibiose symporter</fullName>
    </submittedName>
</protein>
<dbReference type="PANTHER" id="PTHR11328">
    <property type="entry name" value="MAJOR FACILITATOR SUPERFAMILY DOMAIN-CONTAINING PROTEIN"/>
    <property type="match status" value="1"/>
</dbReference>
<dbReference type="STRING" id="1707952.A6A03_16590"/>
<feature type="transmembrane region" description="Helical" evidence="1">
    <location>
        <begin position="172"/>
        <end position="193"/>
    </location>
</feature>
<proteinExistence type="predicted"/>
<keyword evidence="1" id="KW-1133">Transmembrane helix</keyword>
<evidence type="ECO:0000256" key="1">
    <source>
        <dbReference type="SAM" id="Phobius"/>
    </source>
</evidence>
<dbReference type="SUPFAM" id="SSF103473">
    <property type="entry name" value="MFS general substrate transporter"/>
    <property type="match status" value="1"/>
</dbReference>
<evidence type="ECO:0000313" key="3">
    <source>
        <dbReference type="Proteomes" id="UP000078287"/>
    </source>
</evidence>
<feature type="transmembrane region" description="Helical" evidence="1">
    <location>
        <begin position="323"/>
        <end position="348"/>
    </location>
</feature>
<feature type="transmembrane region" description="Helical" evidence="1">
    <location>
        <begin position="76"/>
        <end position="94"/>
    </location>
</feature>
<keyword evidence="1" id="KW-0472">Membrane</keyword>
<dbReference type="AlphaFoldDB" id="A0A178M8R7"/>
<name>A0A178M8R7_9CHLR</name>
<feature type="transmembrane region" description="Helical" evidence="1">
    <location>
        <begin position="30"/>
        <end position="55"/>
    </location>
</feature>
<feature type="transmembrane region" description="Helical" evidence="1">
    <location>
        <begin position="149"/>
        <end position="166"/>
    </location>
</feature>
<dbReference type="EMBL" id="LWQS01000066">
    <property type="protein sequence ID" value="OAN44425.1"/>
    <property type="molecule type" value="Genomic_DNA"/>
</dbReference>
<feature type="transmembrane region" description="Helical" evidence="1">
    <location>
        <begin position="106"/>
        <end position="129"/>
    </location>
</feature>
<dbReference type="InterPro" id="IPR039672">
    <property type="entry name" value="MFS_2"/>
</dbReference>
<sequence>MNRLLRYITYSMGNFANTIAYQVFGNRIQFYYVDILGLNAAVAGIIWTIYGLWNAINDPLMGQLSDRTRTPMGRRVPYVVFGAVPLGLAFFFLWTPPGQSPWLLAAYFLVILFIFDTLYSLTIIAYNALFPEVAPNLRARIDLSATREILATIALLLSFILAPILAEQVGYVWMGAIMGGLVGAGYLIAMIGVREDPSKIGNDQVNLLAALRITLASRPFRWFIGANIAKEYIWLALAAMLPFWRKYALGIQGPVEVAGIRLSGGDAEALLLGIPIVLTIPMLLVWRPMVARIGPRRSWIITSLCFIPGFITMMLATDFLTGLIGTLLAVPGLAGSMLMPFPLIAEVIDDDAARHGARREGIFFGMNGGITKLAFSAQGVLFATVLSLAGYVAGSDFQTESAIWGIRFLIGGTTIIAALVIVVCMWKYPLQRAAKVELAPERIVP</sequence>
<dbReference type="Gene3D" id="1.20.1250.20">
    <property type="entry name" value="MFS general substrate transporter like domains"/>
    <property type="match status" value="1"/>
</dbReference>
<feature type="transmembrane region" description="Helical" evidence="1">
    <location>
        <begin position="369"/>
        <end position="392"/>
    </location>
</feature>
<accession>A0A178M8R7</accession>
<feature type="transmembrane region" description="Helical" evidence="1">
    <location>
        <begin position="269"/>
        <end position="286"/>
    </location>
</feature>
<feature type="transmembrane region" description="Helical" evidence="1">
    <location>
        <begin position="222"/>
        <end position="244"/>
    </location>
</feature>
<keyword evidence="1" id="KW-0812">Transmembrane</keyword>